<sequence>MLIAFTRFRANKMLSAAPTRNLVAAGSKFLNVYETGAGLKTLVFLAGGGTPMPVYDFKPLYDKLSDKYHIVVVEKSGYGFSDHSHDSRDLNQILFETRSALKAAKIKGPYFLMPHSMSGIEALYWAQLYPDEVAGIIGLDMASPEAYEKLKLPSQHLIKMLAFLRKIGLAPLIAGRAPAMASGNLSKEDRKLFRALFDRNWMSTDVRNEIKTVKNNAEIVAANPLPQVPLLLLVSNGQGTGFTARSWLKLQQNLQSKRIIQFDAPHYLYHYETAAIAQEIDNFLSSVGKES</sequence>
<name>A0AAU9DXQ5_9LACO</name>
<dbReference type="RefSeq" id="WP_317634732.1">
    <property type="nucleotide sequence ID" value="NZ_AP026802.1"/>
</dbReference>
<dbReference type="PANTHER" id="PTHR43798">
    <property type="entry name" value="MONOACYLGLYCEROL LIPASE"/>
    <property type="match status" value="1"/>
</dbReference>
<evidence type="ECO:0000313" key="3">
    <source>
        <dbReference type="Proteomes" id="UP001321861"/>
    </source>
</evidence>
<dbReference type="InterPro" id="IPR029058">
    <property type="entry name" value="AB_hydrolase_fold"/>
</dbReference>
<dbReference type="KEGG" id="xap:XA3_13490"/>
<feature type="domain" description="AB hydrolase-1" evidence="1">
    <location>
        <begin position="41"/>
        <end position="141"/>
    </location>
</feature>
<dbReference type="GO" id="GO:0016020">
    <property type="term" value="C:membrane"/>
    <property type="evidence" value="ECO:0007669"/>
    <property type="project" value="TreeGrafter"/>
</dbReference>
<dbReference type="InterPro" id="IPR050266">
    <property type="entry name" value="AB_hydrolase_sf"/>
</dbReference>
<dbReference type="Proteomes" id="UP001321861">
    <property type="component" value="Chromosome"/>
</dbReference>
<dbReference type="InterPro" id="IPR000073">
    <property type="entry name" value="AB_hydrolase_1"/>
</dbReference>
<dbReference type="AlphaFoldDB" id="A0AAU9DXQ5"/>
<gene>
    <name evidence="2" type="ORF">XA3_13490</name>
</gene>
<evidence type="ECO:0000313" key="2">
    <source>
        <dbReference type="EMBL" id="BDR58908.1"/>
    </source>
</evidence>
<dbReference type="GO" id="GO:0047372">
    <property type="term" value="F:monoacylglycerol lipase activity"/>
    <property type="evidence" value="ECO:0007669"/>
    <property type="project" value="TreeGrafter"/>
</dbReference>
<dbReference type="Gene3D" id="3.40.50.1820">
    <property type="entry name" value="alpha/beta hydrolase"/>
    <property type="match status" value="1"/>
</dbReference>
<dbReference type="Pfam" id="PF00561">
    <property type="entry name" value="Abhydrolase_1"/>
    <property type="match status" value="1"/>
</dbReference>
<evidence type="ECO:0000259" key="1">
    <source>
        <dbReference type="Pfam" id="PF00561"/>
    </source>
</evidence>
<accession>A0AAU9DXQ5</accession>
<reference evidence="2 3" key="1">
    <citation type="journal article" date="2023" name="Microbiol. Spectr.">
        <title>Symbiosis of Carpenter Bees with Uncharacterized Lactic Acid Bacteria Showing NAD Auxotrophy.</title>
        <authorList>
            <person name="Kawasaki S."/>
            <person name="Ozawa K."/>
            <person name="Mori T."/>
            <person name="Yamamoto A."/>
            <person name="Ito M."/>
            <person name="Ohkuma M."/>
            <person name="Sakamoto M."/>
            <person name="Matsutani M."/>
        </authorList>
    </citation>
    <scope>NUCLEOTIDE SEQUENCE [LARGE SCALE GENOMIC DNA]</scope>
    <source>
        <strain evidence="2 3">XA3</strain>
    </source>
</reference>
<protein>
    <submittedName>
        <fullName evidence="2">Alpha/beta hydrolase</fullName>
    </submittedName>
</protein>
<dbReference type="PANTHER" id="PTHR43798:SF33">
    <property type="entry name" value="HYDROLASE, PUTATIVE (AFU_ORTHOLOGUE AFUA_2G14860)-RELATED"/>
    <property type="match status" value="1"/>
</dbReference>
<keyword evidence="3" id="KW-1185">Reference proteome</keyword>
<dbReference type="GO" id="GO:0046464">
    <property type="term" value="P:acylglycerol catabolic process"/>
    <property type="evidence" value="ECO:0007669"/>
    <property type="project" value="TreeGrafter"/>
</dbReference>
<proteinExistence type="predicted"/>
<keyword evidence="2" id="KW-0378">Hydrolase</keyword>
<dbReference type="SUPFAM" id="SSF53474">
    <property type="entry name" value="alpha/beta-Hydrolases"/>
    <property type="match status" value="1"/>
</dbReference>
<organism evidence="2 3">
    <name type="scientific">Xylocopilactobacillus apicola</name>
    <dbReference type="NCBI Taxonomy" id="2932184"/>
    <lineage>
        <taxon>Bacteria</taxon>
        <taxon>Bacillati</taxon>
        <taxon>Bacillota</taxon>
        <taxon>Bacilli</taxon>
        <taxon>Lactobacillales</taxon>
        <taxon>Lactobacillaceae</taxon>
        <taxon>Xylocopilactobacillus</taxon>
    </lineage>
</organism>
<dbReference type="EMBL" id="AP026802">
    <property type="protein sequence ID" value="BDR58908.1"/>
    <property type="molecule type" value="Genomic_DNA"/>
</dbReference>